<dbReference type="InterPro" id="IPR058651">
    <property type="entry name" value="HTH_VMAP-M9"/>
</dbReference>
<evidence type="ECO:0000313" key="2">
    <source>
        <dbReference type="EMBL" id="MDB9486951.1"/>
    </source>
</evidence>
<dbReference type="RefSeq" id="WP_271805468.1">
    <property type="nucleotide sequence ID" value="NZ_JAQMTU010000062.1"/>
</dbReference>
<dbReference type="InterPro" id="IPR013324">
    <property type="entry name" value="RNA_pol_sigma_r3/r4-like"/>
</dbReference>
<evidence type="ECO:0000313" key="3">
    <source>
        <dbReference type="Proteomes" id="UP001212123"/>
    </source>
</evidence>
<sequence>MNITEVLQFADQLVLAQTGKHLDDLQEAVIKGVWEGQTYSKIADDCNHSESRVRDVGYKLWQILSEQLGEDVNKSNFRATIERIRNSFNRLSKLHNSSQQVLGLINHHVSLCLNTSEQHKIDNNNP</sequence>
<organism evidence="2 3">
    <name type="scientific">Dolichospermum circinale CS-537/01</name>
    <dbReference type="NCBI Taxonomy" id="3021739"/>
    <lineage>
        <taxon>Bacteria</taxon>
        <taxon>Bacillati</taxon>
        <taxon>Cyanobacteriota</taxon>
        <taxon>Cyanophyceae</taxon>
        <taxon>Nostocales</taxon>
        <taxon>Aphanizomenonaceae</taxon>
        <taxon>Dolichospermum</taxon>
        <taxon>Dolichospermum circinale</taxon>
    </lineage>
</organism>
<dbReference type="SUPFAM" id="SSF88659">
    <property type="entry name" value="Sigma3 and sigma4 domains of RNA polymerase sigma factors"/>
    <property type="match status" value="1"/>
</dbReference>
<name>A0ABT5A4T9_9CYAN</name>
<protein>
    <recommendedName>
        <fullName evidence="1">vWA-MoxR associated protein N-terminal HTH domain-containing protein</fullName>
    </recommendedName>
</protein>
<proteinExistence type="predicted"/>
<evidence type="ECO:0000259" key="1">
    <source>
        <dbReference type="Pfam" id="PF26355"/>
    </source>
</evidence>
<dbReference type="EMBL" id="JAQMTU010000062">
    <property type="protein sequence ID" value="MDB9486951.1"/>
    <property type="molecule type" value="Genomic_DNA"/>
</dbReference>
<dbReference type="Pfam" id="PF26355">
    <property type="entry name" value="HTH_VMAP-M9"/>
    <property type="match status" value="1"/>
</dbReference>
<feature type="domain" description="vWA-MoxR associated protein N-terminal HTH" evidence="1">
    <location>
        <begin position="1"/>
        <end position="84"/>
    </location>
</feature>
<accession>A0ABT5A4T9</accession>
<gene>
    <name evidence="2" type="ORF">PN492_10415</name>
</gene>
<reference evidence="2 3" key="1">
    <citation type="submission" date="2023-01" db="EMBL/GenBank/DDBJ databases">
        <title>Genomes from the Australian National Cyanobacteria Reference Collection.</title>
        <authorList>
            <person name="Willis A."/>
            <person name="Lee E.M.F."/>
        </authorList>
    </citation>
    <scope>NUCLEOTIDE SEQUENCE [LARGE SCALE GENOMIC DNA]</scope>
    <source>
        <strain evidence="2 3">CS-537/01</strain>
    </source>
</reference>
<dbReference type="Proteomes" id="UP001212123">
    <property type="component" value="Unassembled WGS sequence"/>
</dbReference>
<keyword evidence="3" id="KW-1185">Reference proteome</keyword>
<comment type="caution">
    <text evidence="2">The sequence shown here is derived from an EMBL/GenBank/DDBJ whole genome shotgun (WGS) entry which is preliminary data.</text>
</comment>